<evidence type="ECO:0000256" key="1">
    <source>
        <dbReference type="SAM" id="Phobius"/>
    </source>
</evidence>
<keyword evidence="1" id="KW-1133">Transmembrane helix</keyword>
<dbReference type="EMBL" id="BMEO01000001">
    <property type="protein sequence ID" value="GGF83730.1"/>
    <property type="molecule type" value="Genomic_DNA"/>
</dbReference>
<dbReference type="Proteomes" id="UP000605253">
    <property type="component" value="Unassembled WGS sequence"/>
</dbReference>
<keyword evidence="1" id="KW-0812">Transmembrane</keyword>
<reference evidence="2" key="2">
    <citation type="submission" date="2020-09" db="EMBL/GenBank/DDBJ databases">
        <authorList>
            <person name="Sun Q."/>
            <person name="Zhou Y."/>
        </authorList>
    </citation>
    <scope>NUCLEOTIDE SEQUENCE</scope>
    <source>
        <strain evidence="2">CGMCC 1.12181</strain>
    </source>
</reference>
<sequence>MASANNTPHDLSSGPFLQDWSNPSLITSNDDWSGVPSIEGFQGGGLVSGNNVDPQTVLTADDPGTFDVFANETNPDTLNSGGVAEFDTLANPVVAFQGSGTADAPYLQIYLNTTGRQDIRVQYLLRDVDGSNNDSVQQVGLHYRVGSSGTWTNLPGGYVADASTGPNLSTATFPIDVTLPVAANNQAVVQLRVMTTNASGSDEFIGVDDINISSNPTATPVVATAVVDNNVSINGGNDGQATASGSGGVPPYTYAWSDGQTTATATNLIAGVYSVTVTDNNGGNDAASVTITEPTAVVATAVVDNNVSVNGGNDGQATASGSGGVPPYTYAWSDGQTTATATNLIAGVYSVTVTDNNGGTDATSVTITEPTPLTATITNVVDESVPGAADGSATVSASGGVPPYSYLWSNGGTTATINGLTAGSYTVTVTDDNGATASPAAAVVGVTGSLPPTAVPSNATWSLIFLSIMIVLLTLRRRFSH</sequence>
<reference evidence="2" key="1">
    <citation type="journal article" date="2014" name="Int. J. Syst. Evol. Microbiol.">
        <title>Complete genome sequence of Corynebacterium casei LMG S-19264T (=DSM 44701T), isolated from a smear-ripened cheese.</title>
        <authorList>
            <consortium name="US DOE Joint Genome Institute (JGI-PGF)"/>
            <person name="Walter F."/>
            <person name="Albersmeier A."/>
            <person name="Kalinowski J."/>
            <person name="Ruckert C."/>
        </authorList>
    </citation>
    <scope>NUCLEOTIDE SEQUENCE</scope>
    <source>
        <strain evidence="2">CGMCC 1.12181</strain>
    </source>
</reference>
<dbReference type="Gene3D" id="2.60.40.740">
    <property type="match status" value="3"/>
</dbReference>
<feature type="transmembrane region" description="Helical" evidence="1">
    <location>
        <begin position="459"/>
        <end position="475"/>
    </location>
</feature>
<evidence type="ECO:0000313" key="2">
    <source>
        <dbReference type="EMBL" id="GGF83730.1"/>
    </source>
</evidence>
<dbReference type="InterPro" id="IPR025667">
    <property type="entry name" value="SprB_repeat"/>
</dbReference>
<protein>
    <submittedName>
        <fullName evidence="2">Uncharacterized protein</fullName>
    </submittedName>
</protein>
<dbReference type="AlphaFoldDB" id="A0A917FID1"/>
<gene>
    <name evidence="2" type="ORF">GCM10011365_00880</name>
</gene>
<comment type="caution">
    <text evidence="2">The sequence shown here is derived from an EMBL/GenBank/DDBJ whole genome shotgun (WGS) entry which is preliminary data.</text>
</comment>
<keyword evidence="1" id="KW-0472">Membrane</keyword>
<evidence type="ECO:0000313" key="3">
    <source>
        <dbReference type="Proteomes" id="UP000605253"/>
    </source>
</evidence>
<accession>A0A917FID1</accession>
<proteinExistence type="predicted"/>
<keyword evidence="3" id="KW-1185">Reference proteome</keyword>
<name>A0A917FID1_9GAMM</name>
<dbReference type="Pfam" id="PF13573">
    <property type="entry name" value="SprB"/>
    <property type="match status" value="3"/>
</dbReference>
<organism evidence="2 3">
    <name type="scientific">Marinicella pacifica</name>
    <dbReference type="NCBI Taxonomy" id="1171543"/>
    <lineage>
        <taxon>Bacteria</taxon>
        <taxon>Pseudomonadati</taxon>
        <taxon>Pseudomonadota</taxon>
        <taxon>Gammaproteobacteria</taxon>
        <taxon>Lysobacterales</taxon>
        <taxon>Marinicellaceae</taxon>
        <taxon>Marinicella</taxon>
    </lineage>
</organism>